<reference evidence="7 8" key="1">
    <citation type="submission" date="2024-03" db="EMBL/GenBank/DDBJ databases">
        <title>Human intestinal bacterial collection.</title>
        <authorList>
            <person name="Pauvert C."/>
            <person name="Hitch T.C.A."/>
            <person name="Clavel T."/>
        </authorList>
    </citation>
    <scope>NUCLEOTIDE SEQUENCE [LARGE SCALE GENOMIC DNA]</scope>
    <source>
        <strain evidence="7 8">CLA-AP-H34</strain>
    </source>
</reference>
<comment type="subcellular location">
    <subcellularLocation>
        <location evidence="1">Cell membrane</location>
        <topology evidence="1">Multi-pass membrane protein</topology>
    </subcellularLocation>
</comment>
<feature type="transmembrane region" description="Helical" evidence="6">
    <location>
        <begin position="232"/>
        <end position="255"/>
    </location>
</feature>
<keyword evidence="8" id="KW-1185">Reference proteome</keyword>
<comment type="caution">
    <text evidence="7">The sequence shown here is derived from an EMBL/GenBank/DDBJ whole genome shotgun (WGS) entry which is preliminary data.</text>
</comment>
<evidence type="ECO:0000256" key="1">
    <source>
        <dbReference type="ARBA" id="ARBA00004651"/>
    </source>
</evidence>
<protein>
    <submittedName>
        <fullName evidence="7">Polysaccharide biosynthesis C-terminal domain-containing protein</fullName>
    </submittedName>
</protein>
<dbReference type="RefSeq" id="WP_349140820.1">
    <property type="nucleotide sequence ID" value="NZ_JBBMFT010000007.1"/>
</dbReference>
<name>A0ABV1ESH7_9FIRM</name>
<feature type="transmembrane region" description="Helical" evidence="6">
    <location>
        <begin position="446"/>
        <end position="468"/>
    </location>
</feature>
<keyword evidence="4 6" id="KW-1133">Transmembrane helix</keyword>
<feature type="transmembrane region" description="Helical" evidence="6">
    <location>
        <begin position="44"/>
        <end position="70"/>
    </location>
</feature>
<dbReference type="Pfam" id="PF01943">
    <property type="entry name" value="Polysacc_synt"/>
    <property type="match status" value="1"/>
</dbReference>
<evidence type="ECO:0000256" key="5">
    <source>
        <dbReference type="ARBA" id="ARBA00023136"/>
    </source>
</evidence>
<evidence type="ECO:0000256" key="2">
    <source>
        <dbReference type="ARBA" id="ARBA00022475"/>
    </source>
</evidence>
<feature type="transmembrane region" description="Helical" evidence="6">
    <location>
        <begin position="186"/>
        <end position="208"/>
    </location>
</feature>
<keyword evidence="3 6" id="KW-0812">Transmembrane</keyword>
<proteinExistence type="predicted"/>
<accession>A0ABV1ESH7</accession>
<feature type="transmembrane region" description="Helical" evidence="6">
    <location>
        <begin position="275"/>
        <end position="302"/>
    </location>
</feature>
<evidence type="ECO:0000256" key="4">
    <source>
        <dbReference type="ARBA" id="ARBA00022989"/>
    </source>
</evidence>
<dbReference type="Proteomes" id="UP001440599">
    <property type="component" value="Unassembled WGS sequence"/>
</dbReference>
<evidence type="ECO:0000256" key="3">
    <source>
        <dbReference type="ARBA" id="ARBA00022692"/>
    </source>
</evidence>
<feature type="transmembrane region" description="Helical" evidence="6">
    <location>
        <begin position="91"/>
        <end position="112"/>
    </location>
</feature>
<dbReference type="InterPro" id="IPR002797">
    <property type="entry name" value="Polysacc_synth"/>
</dbReference>
<feature type="transmembrane region" description="Helical" evidence="6">
    <location>
        <begin position="415"/>
        <end position="434"/>
    </location>
</feature>
<keyword evidence="2" id="KW-1003">Cell membrane</keyword>
<keyword evidence="5 6" id="KW-0472">Membrane</keyword>
<dbReference type="InterPro" id="IPR050833">
    <property type="entry name" value="Poly_Biosynth_Transport"/>
</dbReference>
<dbReference type="PIRSF" id="PIRSF038958">
    <property type="entry name" value="PG_synth_SpoVB"/>
    <property type="match status" value="1"/>
</dbReference>
<evidence type="ECO:0000256" key="6">
    <source>
        <dbReference type="SAM" id="Phobius"/>
    </source>
</evidence>
<dbReference type="PANTHER" id="PTHR30250:SF21">
    <property type="entry name" value="LIPID II FLIPPASE MURJ"/>
    <property type="match status" value="1"/>
</dbReference>
<evidence type="ECO:0000313" key="7">
    <source>
        <dbReference type="EMBL" id="MEQ2457059.1"/>
    </source>
</evidence>
<gene>
    <name evidence="7" type="ORF">WMO45_11035</name>
</gene>
<organism evidence="7 8">
    <name type="scientific">Flavonifractor hominis</name>
    <dbReference type="NCBI Taxonomy" id="3133178"/>
    <lineage>
        <taxon>Bacteria</taxon>
        <taxon>Bacillati</taxon>
        <taxon>Bacillota</taxon>
        <taxon>Clostridia</taxon>
        <taxon>Eubacteriales</taxon>
        <taxon>Oscillospiraceae</taxon>
        <taxon>Flavonifractor</taxon>
    </lineage>
</organism>
<dbReference type="PANTHER" id="PTHR30250">
    <property type="entry name" value="PST FAMILY PREDICTED COLANIC ACID TRANSPORTER"/>
    <property type="match status" value="1"/>
</dbReference>
<dbReference type="InterPro" id="IPR024923">
    <property type="entry name" value="PG_synth_SpoVB"/>
</dbReference>
<evidence type="ECO:0000313" key="8">
    <source>
        <dbReference type="Proteomes" id="UP001440599"/>
    </source>
</evidence>
<sequence length="511" mass="54137">MKLDRTSMLYGTLVLTATSLVSQLLGFVYRILLSRLIGAEVMGLYQLIMPVFSVVLSITAVGLTVAVSNLSSEFHATGNRAAIAQVLRRCTGLFLILFAAVAVPVAVLYDPISVYLLGDARTQTGLLLLLPCLLLTGVENLHKHVFYGTGNIRPPAAVELCEQFIRTGAVLGLLVLFLPQNPERTVALIVLGMIVCELFSAVTLLLLARRHLSRSGGLPGQPLTRRALDRRISAIAVPIGLTSLLGNLMGSANAVLIPQRLVHAGSEVGQAMEAFGVLCGMTVPMLCLPTAFIGALGLVLVPRLAESAALGLRSQIQRRVDRSMLATSVLILPAMAVLVVLGPAIGEVLFREPTVGRYMLPLSFGVLFSCYQSVLACALNGVGKQSTAARNSILCGLVQLGCTFFLMGLPGVGLLGYVAGFVASAALGMLLNWAAVRRTTGLRAQLFQWCTAPALAALLMGLVINLLFQVLLDHGIGQPAAVTACLLFGAALYLAALQAQGIHLRRLFSLH</sequence>
<feature type="transmembrane region" description="Helical" evidence="6">
    <location>
        <begin position="12"/>
        <end position="32"/>
    </location>
</feature>
<dbReference type="EMBL" id="JBBMFT010000007">
    <property type="protein sequence ID" value="MEQ2457059.1"/>
    <property type="molecule type" value="Genomic_DNA"/>
</dbReference>
<feature type="transmembrane region" description="Helical" evidence="6">
    <location>
        <begin position="480"/>
        <end position="497"/>
    </location>
</feature>
<feature type="transmembrane region" description="Helical" evidence="6">
    <location>
        <begin position="391"/>
        <end position="409"/>
    </location>
</feature>
<feature type="transmembrane region" description="Helical" evidence="6">
    <location>
        <begin position="323"/>
        <end position="346"/>
    </location>
</feature>
<feature type="transmembrane region" description="Helical" evidence="6">
    <location>
        <begin position="358"/>
        <end position="379"/>
    </location>
</feature>